<keyword evidence="5 9" id="KW-1133">Transmembrane helix</keyword>
<comment type="caution">
    <text evidence="11">The sequence shown here is derived from an EMBL/GenBank/DDBJ whole genome shotgun (WGS) entry which is preliminary data.</text>
</comment>
<evidence type="ECO:0000313" key="12">
    <source>
        <dbReference type="Proteomes" id="UP000225108"/>
    </source>
</evidence>
<dbReference type="InterPro" id="IPR034746">
    <property type="entry name" value="POTRA"/>
</dbReference>
<dbReference type="InterPro" id="IPR013685">
    <property type="entry name" value="POTRA_FtsQ_type"/>
</dbReference>
<evidence type="ECO:0000256" key="4">
    <source>
        <dbReference type="ARBA" id="ARBA00022692"/>
    </source>
</evidence>
<dbReference type="GO" id="GO:0005886">
    <property type="term" value="C:plasma membrane"/>
    <property type="evidence" value="ECO:0007669"/>
    <property type="project" value="TreeGrafter"/>
</dbReference>
<organism evidence="11 12">
    <name type="scientific">Williamsia marianensis</name>
    <dbReference type="NCBI Taxonomy" id="85044"/>
    <lineage>
        <taxon>Bacteria</taxon>
        <taxon>Bacillati</taxon>
        <taxon>Actinomycetota</taxon>
        <taxon>Actinomycetes</taxon>
        <taxon>Mycobacteriales</taxon>
        <taxon>Nocardiaceae</taxon>
        <taxon>Williamsia</taxon>
    </lineage>
</organism>
<evidence type="ECO:0000256" key="3">
    <source>
        <dbReference type="ARBA" id="ARBA00022618"/>
    </source>
</evidence>
<dbReference type="RefSeq" id="WP_099384331.1">
    <property type="nucleotide sequence ID" value="NZ_PEBD01000010.1"/>
</dbReference>
<dbReference type="PANTHER" id="PTHR37820:SF1">
    <property type="entry name" value="CELL DIVISION PROTEIN FTSQ"/>
    <property type="match status" value="1"/>
</dbReference>
<dbReference type="InterPro" id="IPR050487">
    <property type="entry name" value="FtsQ_DivIB"/>
</dbReference>
<dbReference type="EMBL" id="PEBD01000010">
    <property type="protein sequence ID" value="PHV66058.1"/>
    <property type="molecule type" value="Genomic_DNA"/>
</dbReference>
<keyword evidence="4 9" id="KW-0812">Transmembrane</keyword>
<feature type="domain" description="POTRA" evidence="10">
    <location>
        <begin position="119"/>
        <end position="187"/>
    </location>
</feature>
<feature type="transmembrane region" description="Helical" evidence="9">
    <location>
        <begin position="95"/>
        <end position="115"/>
    </location>
</feature>
<dbReference type="GO" id="GO:0051301">
    <property type="term" value="P:cell division"/>
    <property type="evidence" value="ECO:0007669"/>
    <property type="project" value="UniProtKB-KW"/>
</dbReference>
<dbReference type="PANTHER" id="PTHR37820">
    <property type="entry name" value="CELL DIVISION PROTEIN DIVIB"/>
    <property type="match status" value="1"/>
</dbReference>
<dbReference type="AlphaFoldDB" id="A0A2G3PJR4"/>
<accession>A0A2G3PJR4</accession>
<evidence type="ECO:0000256" key="5">
    <source>
        <dbReference type="ARBA" id="ARBA00022989"/>
    </source>
</evidence>
<evidence type="ECO:0000313" key="11">
    <source>
        <dbReference type="EMBL" id="PHV66058.1"/>
    </source>
</evidence>
<dbReference type="Proteomes" id="UP000225108">
    <property type="component" value="Unassembled WGS sequence"/>
</dbReference>
<evidence type="ECO:0000256" key="9">
    <source>
        <dbReference type="SAM" id="Phobius"/>
    </source>
</evidence>
<evidence type="ECO:0000256" key="8">
    <source>
        <dbReference type="SAM" id="MobiDB-lite"/>
    </source>
</evidence>
<keyword evidence="2" id="KW-1003">Cell membrane</keyword>
<feature type="compositionally biased region" description="Basic residues" evidence="8">
    <location>
        <begin position="1"/>
        <end position="12"/>
    </location>
</feature>
<proteinExistence type="predicted"/>
<feature type="region of interest" description="Disordered" evidence="8">
    <location>
        <begin position="1"/>
        <end position="85"/>
    </location>
</feature>
<keyword evidence="6 9" id="KW-0472">Membrane</keyword>
<sequence>MSERRRPHRGSGRRGDHRDAKGSGGVPVDPKGQSHPDELTEPDDLTDLADVTVDGGTDREPDEPADRDEPGSVERKPRRGAGASRRARGVSGLRLLLLTVGAIVVVIALTAVAYFSPLMSVRTIEVTGNSIVQSPEIVAAAALSKGEPLMQVDTAAAAQRVSMIPRVATVRVKREYPSTITVSVVERQPVVFTERDGKRYLMDKLGFEFAQQDPPPGLAELVTSNPGSGDPSTRAALSVMTGVPAYVADQVARIEVTSPVNIVLQLKDNRTVVWGDDERNGEKAETLRHVLGQEGTEYNVSSPQNPTFK</sequence>
<name>A0A2G3PJR4_WILMA</name>
<evidence type="ECO:0000256" key="7">
    <source>
        <dbReference type="ARBA" id="ARBA00023306"/>
    </source>
</evidence>
<keyword evidence="3 11" id="KW-0132">Cell division</keyword>
<evidence type="ECO:0000259" key="10">
    <source>
        <dbReference type="PROSITE" id="PS51779"/>
    </source>
</evidence>
<dbReference type="Gene3D" id="3.10.20.310">
    <property type="entry name" value="membrane protein fhac"/>
    <property type="match status" value="1"/>
</dbReference>
<evidence type="ECO:0000256" key="2">
    <source>
        <dbReference type="ARBA" id="ARBA00022475"/>
    </source>
</evidence>
<dbReference type="PROSITE" id="PS51779">
    <property type="entry name" value="POTRA"/>
    <property type="match status" value="1"/>
</dbReference>
<evidence type="ECO:0000256" key="6">
    <source>
        <dbReference type="ARBA" id="ARBA00023136"/>
    </source>
</evidence>
<protein>
    <submittedName>
        <fullName evidence="11">Cell division protein FtsQ</fullName>
    </submittedName>
</protein>
<evidence type="ECO:0000256" key="1">
    <source>
        <dbReference type="ARBA" id="ARBA00004370"/>
    </source>
</evidence>
<feature type="compositionally biased region" description="Basic and acidic residues" evidence="8">
    <location>
        <begin position="56"/>
        <end position="75"/>
    </location>
</feature>
<comment type="subcellular location">
    <subcellularLocation>
        <location evidence="1">Membrane</location>
    </subcellularLocation>
</comment>
<dbReference type="Pfam" id="PF08478">
    <property type="entry name" value="POTRA_1"/>
    <property type="match status" value="1"/>
</dbReference>
<keyword evidence="7" id="KW-0131">Cell cycle</keyword>
<gene>
    <name evidence="11" type="ORF">CSW57_20690</name>
</gene>
<reference evidence="11 12" key="1">
    <citation type="submission" date="2017-10" db="EMBL/GenBank/DDBJ databases">
        <title>The draft genome sequence of Williamsia sp. BULT 1.1 isolated from the semi-arid grassland soils from South Africa.</title>
        <authorList>
            <person name="Kabwe M.H."/>
            <person name="Govender N."/>
            <person name="Mutseka Lunga P."/>
            <person name="Vikram S."/>
            <person name="Makhalanyane T.P."/>
        </authorList>
    </citation>
    <scope>NUCLEOTIDE SEQUENCE [LARGE SCALE GENOMIC DNA]</scope>
    <source>
        <strain evidence="11 12">BULT 1.1</strain>
    </source>
</reference>